<name>M2UAH9_COCH5</name>
<dbReference type="OMA" id="GECERWG"/>
<evidence type="ECO:0000313" key="3">
    <source>
        <dbReference type="Proteomes" id="UP000016936"/>
    </source>
</evidence>
<reference evidence="3" key="2">
    <citation type="journal article" date="2013" name="PLoS Genet.">
        <title>Comparative genome structure, secondary metabolite, and effector coding capacity across Cochliobolus pathogens.</title>
        <authorList>
            <person name="Condon B.J."/>
            <person name="Leng Y."/>
            <person name="Wu D."/>
            <person name="Bushley K.E."/>
            <person name="Ohm R.A."/>
            <person name="Otillar R."/>
            <person name="Martin J."/>
            <person name="Schackwitz W."/>
            <person name="Grimwood J."/>
            <person name="MohdZainudin N."/>
            <person name="Xue C."/>
            <person name="Wang R."/>
            <person name="Manning V.A."/>
            <person name="Dhillon B."/>
            <person name="Tu Z.J."/>
            <person name="Steffenson B.J."/>
            <person name="Salamov A."/>
            <person name="Sun H."/>
            <person name="Lowry S."/>
            <person name="LaButti K."/>
            <person name="Han J."/>
            <person name="Copeland A."/>
            <person name="Lindquist E."/>
            <person name="Barry K."/>
            <person name="Schmutz J."/>
            <person name="Baker S.E."/>
            <person name="Ciuffetti L.M."/>
            <person name="Grigoriev I.V."/>
            <person name="Zhong S."/>
            <person name="Turgeon B.G."/>
        </authorList>
    </citation>
    <scope>NUCLEOTIDE SEQUENCE [LARGE SCALE GENOMIC DNA]</scope>
    <source>
        <strain evidence="3">C5 / ATCC 48332 / race O</strain>
    </source>
</reference>
<dbReference type="OrthoDB" id="3793724at2759"/>
<sequence>MRAVILASAIPTALALWNGDVCNGNGGCVSWGSGPSNHPWVCADGSRLTMPVYLDNWQDSGLATVPATTQEEFPKTCWGGNYPAPGEKLMKTTTSNGQTLYTWLSSNCKDGKPAVPGDCYNYNPNPSVVNFCALYDSKGGDCKTNPDAGECERWGATTVRPQCYYWKPGLKDLPDPFYQGKPDNF</sequence>
<accession>M2UAH9</accession>
<dbReference type="Proteomes" id="UP000016936">
    <property type="component" value="Unassembled WGS sequence"/>
</dbReference>
<dbReference type="HOGENOM" id="CLU_129947_0_0_1"/>
<gene>
    <name evidence="2" type="ORF">COCHEDRAFT_1188997</name>
</gene>
<protein>
    <recommendedName>
        <fullName evidence="4">Secreted protein</fullName>
    </recommendedName>
</protein>
<keyword evidence="1" id="KW-0732">Signal</keyword>
<reference evidence="2 3" key="1">
    <citation type="journal article" date="2012" name="PLoS Pathog.">
        <title>Diverse lifestyles and strategies of plant pathogenesis encoded in the genomes of eighteen Dothideomycetes fungi.</title>
        <authorList>
            <person name="Ohm R.A."/>
            <person name="Feau N."/>
            <person name="Henrissat B."/>
            <person name="Schoch C.L."/>
            <person name="Horwitz B.A."/>
            <person name="Barry K.W."/>
            <person name="Condon B.J."/>
            <person name="Copeland A.C."/>
            <person name="Dhillon B."/>
            <person name="Glaser F."/>
            <person name="Hesse C.N."/>
            <person name="Kosti I."/>
            <person name="LaButti K."/>
            <person name="Lindquist E.A."/>
            <person name="Lucas S."/>
            <person name="Salamov A.A."/>
            <person name="Bradshaw R.E."/>
            <person name="Ciuffetti L."/>
            <person name="Hamelin R.C."/>
            <person name="Kema G.H.J."/>
            <person name="Lawrence C."/>
            <person name="Scott J.A."/>
            <person name="Spatafora J.W."/>
            <person name="Turgeon B.G."/>
            <person name="de Wit P.J.G.M."/>
            <person name="Zhong S."/>
            <person name="Goodwin S.B."/>
            <person name="Grigoriev I.V."/>
        </authorList>
    </citation>
    <scope>NUCLEOTIDE SEQUENCE [LARGE SCALE GENOMIC DNA]</scope>
    <source>
        <strain evidence="3">C5 / ATCC 48332 / race O</strain>
    </source>
</reference>
<evidence type="ECO:0000256" key="1">
    <source>
        <dbReference type="SAM" id="SignalP"/>
    </source>
</evidence>
<dbReference type="EMBL" id="KB445596">
    <property type="protein sequence ID" value="EMD84988.1"/>
    <property type="molecule type" value="Genomic_DNA"/>
</dbReference>
<dbReference type="AlphaFoldDB" id="M2UAH9"/>
<feature type="chain" id="PRO_5012452325" description="Secreted protein" evidence="1">
    <location>
        <begin position="16"/>
        <end position="185"/>
    </location>
</feature>
<proteinExistence type="predicted"/>
<organism evidence="2 3">
    <name type="scientific">Cochliobolus heterostrophus (strain C5 / ATCC 48332 / race O)</name>
    <name type="common">Southern corn leaf blight fungus</name>
    <name type="synonym">Bipolaris maydis</name>
    <dbReference type="NCBI Taxonomy" id="701091"/>
    <lineage>
        <taxon>Eukaryota</taxon>
        <taxon>Fungi</taxon>
        <taxon>Dikarya</taxon>
        <taxon>Ascomycota</taxon>
        <taxon>Pezizomycotina</taxon>
        <taxon>Dothideomycetes</taxon>
        <taxon>Pleosporomycetidae</taxon>
        <taxon>Pleosporales</taxon>
        <taxon>Pleosporineae</taxon>
        <taxon>Pleosporaceae</taxon>
        <taxon>Bipolaris</taxon>
    </lineage>
</organism>
<evidence type="ECO:0000313" key="2">
    <source>
        <dbReference type="EMBL" id="EMD84988.1"/>
    </source>
</evidence>
<feature type="signal peptide" evidence="1">
    <location>
        <begin position="1"/>
        <end position="15"/>
    </location>
</feature>
<evidence type="ECO:0008006" key="4">
    <source>
        <dbReference type="Google" id="ProtNLM"/>
    </source>
</evidence>
<dbReference type="eggNOG" id="ENOG502R909">
    <property type="taxonomic scope" value="Eukaryota"/>
</dbReference>
<keyword evidence="3" id="KW-1185">Reference proteome</keyword>